<proteinExistence type="predicted"/>
<feature type="compositionally biased region" description="Basic and acidic residues" evidence="1">
    <location>
        <begin position="121"/>
        <end position="137"/>
    </location>
</feature>
<reference evidence="2 3" key="1">
    <citation type="journal article" date="2015" name="Genome Biol. Evol.">
        <title>Comparative Genomics of a Bacterivorous Green Alga Reveals Evolutionary Causalities and Consequences of Phago-Mixotrophic Mode of Nutrition.</title>
        <authorList>
            <person name="Burns J.A."/>
            <person name="Paasch A."/>
            <person name="Narechania A."/>
            <person name="Kim E."/>
        </authorList>
    </citation>
    <scope>NUCLEOTIDE SEQUENCE [LARGE SCALE GENOMIC DNA]</scope>
    <source>
        <strain evidence="2 3">PLY_AMNH</strain>
    </source>
</reference>
<sequence>MRGLGTKAKKLGRLILTLQADNAGEVPAVRGERTAPKEGGKRTRKEAPPVARKKSLSGQGRRVRAASTSSECDSESSSESDRDELEVDLVTRSQARQAAARKRRENKQQNPVVAPSSAPIGDEHASDDTHDTDMDESLSDRRMCLAKEDLSADYTFEDMPVGSYEVTVAGGDETDTCWFDVMRAPGRW</sequence>
<feature type="compositionally biased region" description="Basic and acidic residues" evidence="1">
    <location>
        <begin position="30"/>
        <end position="47"/>
    </location>
</feature>
<evidence type="ECO:0000313" key="2">
    <source>
        <dbReference type="EMBL" id="KAK3277223.1"/>
    </source>
</evidence>
<name>A0AAE0GFY9_9CHLO</name>
<evidence type="ECO:0000256" key="1">
    <source>
        <dbReference type="SAM" id="MobiDB-lite"/>
    </source>
</evidence>
<protein>
    <submittedName>
        <fullName evidence="2">Uncharacterized protein</fullName>
    </submittedName>
</protein>
<accession>A0AAE0GFY9</accession>
<dbReference type="EMBL" id="LGRX02006208">
    <property type="protein sequence ID" value="KAK3277223.1"/>
    <property type="molecule type" value="Genomic_DNA"/>
</dbReference>
<dbReference type="Proteomes" id="UP001190700">
    <property type="component" value="Unassembled WGS sequence"/>
</dbReference>
<organism evidence="2 3">
    <name type="scientific">Cymbomonas tetramitiformis</name>
    <dbReference type="NCBI Taxonomy" id="36881"/>
    <lineage>
        <taxon>Eukaryota</taxon>
        <taxon>Viridiplantae</taxon>
        <taxon>Chlorophyta</taxon>
        <taxon>Pyramimonadophyceae</taxon>
        <taxon>Pyramimonadales</taxon>
        <taxon>Pyramimonadaceae</taxon>
        <taxon>Cymbomonas</taxon>
    </lineage>
</organism>
<feature type="region of interest" description="Disordered" evidence="1">
    <location>
        <begin position="22"/>
        <end position="137"/>
    </location>
</feature>
<gene>
    <name evidence="2" type="ORF">CYMTET_14757</name>
</gene>
<feature type="compositionally biased region" description="Acidic residues" evidence="1">
    <location>
        <begin position="72"/>
        <end position="87"/>
    </location>
</feature>
<comment type="caution">
    <text evidence="2">The sequence shown here is derived from an EMBL/GenBank/DDBJ whole genome shotgun (WGS) entry which is preliminary data.</text>
</comment>
<dbReference type="AlphaFoldDB" id="A0AAE0GFY9"/>
<evidence type="ECO:0000313" key="3">
    <source>
        <dbReference type="Proteomes" id="UP001190700"/>
    </source>
</evidence>
<keyword evidence="3" id="KW-1185">Reference proteome</keyword>